<dbReference type="eggNOG" id="ENOG502RGZ1">
    <property type="taxonomic scope" value="Eukaryota"/>
</dbReference>
<proteinExistence type="predicted"/>
<dbReference type="InterPro" id="IPR000757">
    <property type="entry name" value="Beta-glucanase-like"/>
</dbReference>
<dbReference type="OrthoDB" id="192832at2759"/>
<dbReference type="InterPro" id="IPR050546">
    <property type="entry name" value="Glycosyl_Hydrlase_16"/>
</dbReference>
<organism evidence="2 3">
    <name type="scientific">Heterobasidion irregulare (strain TC 32-1)</name>
    <dbReference type="NCBI Taxonomy" id="747525"/>
    <lineage>
        <taxon>Eukaryota</taxon>
        <taxon>Fungi</taxon>
        <taxon>Dikarya</taxon>
        <taxon>Basidiomycota</taxon>
        <taxon>Agaricomycotina</taxon>
        <taxon>Agaricomycetes</taxon>
        <taxon>Russulales</taxon>
        <taxon>Bondarzewiaceae</taxon>
        <taxon>Heterobasidion</taxon>
        <taxon>Heterobasidion annosum species complex</taxon>
    </lineage>
</organism>
<evidence type="ECO:0000259" key="1">
    <source>
        <dbReference type="PROSITE" id="PS51762"/>
    </source>
</evidence>
<dbReference type="InterPro" id="IPR013320">
    <property type="entry name" value="ConA-like_dom_sf"/>
</dbReference>
<accession>W4JYX8</accession>
<dbReference type="PANTHER" id="PTHR10963:SF24">
    <property type="entry name" value="GLYCOSIDASE C21B10.07-RELATED"/>
    <property type="match status" value="1"/>
</dbReference>
<gene>
    <name evidence="2" type="ORF">HETIRDRAFT_148759</name>
</gene>
<name>W4JYX8_HETIT</name>
<feature type="domain" description="GH16" evidence="1">
    <location>
        <begin position="1"/>
        <end position="210"/>
    </location>
</feature>
<dbReference type="PROSITE" id="PS51762">
    <property type="entry name" value="GH16_2"/>
    <property type="match status" value="1"/>
</dbReference>
<dbReference type="CDD" id="cd02181">
    <property type="entry name" value="GH16_fungal_Lam16A_glucanase"/>
    <property type="match status" value="1"/>
</dbReference>
<protein>
    <submittedName>
        <fullName evidence="2">Glycoside hydrolase family 16 protein</fullName>
    </submittedName>
</protein>
<dbReference type="HOGENOM" id="CLU_016972_0_0_1"/>
<dbReference type="InParanoid" id="W4JYX8"/>
<keyword evidence="3" id="KW-1185">Reference proteome</keyword>
<dbReference type="Proteomes" id="UP000030671">
    <property type="component" value="Unassembled WGS sequence"/>
</dbReference>
<evidence type="ECO:0000313" key="3">
    <source>
        <dbReference type="Proteomes" id="UP000030671"/>
    </source>
</evidence>
<dbReference type="Pfam" id="PF26113">
    <property type="entry name" value="GH16_XgeA"/>
    <property type="match status" value="1"/>
</dbReference>
<dbReference type="RefSeq" id="XP_009550083.1">
    <property type="nucleotide sequence ID" value="XM_009551788.1"/>
</dbReference>
<reference evidence="2 3" key="1">
    <citation type="journal article" date="2012" name="New Phytol.">
        <title>Insight into trade-off between wood decay and parasitism from the genome of a fungal forest pathogen.</title>
        <authorList>
            <person name="Olson A."/>
            <person name="Aerts A."/>
            <person name="Asiegbu F."/>
            <person name="Belbahri L."/>
            <person name="Bouzid O."/>
            <person name="Broberg A."/>
            <person name="Canback B."/>
            <person name="Coutinho P.M."/>
            <person name="Cullen D."/>
            <person name="Dalman K."/>
            <person name="Deflorio G."/>
            <person name="van Diepen L.T."/>
            <person name="Dunand C."/>
            <person name="Duplessis S."/>
            <person name="Durling M."/>
            <person name="Gonthier P."/>
            <person name="Grimwood J."/>
            <person name="Fossdal C.G."/>
            <person name="Hansson D."/>
            <person name="Henrissat B."/>
            <person name="Hietala A."/>
            <person name="Himmelstrand K."/>
            <person name="Hoffmeister D."/>
            <person name="Hogberg N."/>
            <person name="James T.Y."/>
            <person name="Karlsson M."/>
            <person name="Kohler A."/>
            <person name="Kues U."/>
            <person name="Lee Y.H."/>
            <person name="Lin Y.C."/>
            <person name="Lind M."/>
            <person name="Lindquist E."/>
            <person name="Lombard V."/>
            <person name="Lucas S."/>
            <person name="Lunden K."/>
            <person name="Morin E."/>
            <person name="Murat C."/>
            <person name="Park J."/>
            <person name="Raffaello T."/>
            <person name="Rouze P."/>
            <person name="Salamov A."/>
            <person name="Schmutz J."/>
            <person name="Solheim H."/>
            <person name="Stahlberg J."/>
            <person name="Velez H."/>
            <person name="de Vries R.P."/>
            <person name="Wiebenga A."/>
            <person name="Woodward S."/>
            <person name="Yakovlev I."/>
            <person name="Garbelotto M."/>
            <person name="Martin F."/>
            <person name="Grigoriev I.V."/>
            <person name="Stenlid J."/>
        </authorList>
    </citation>
    <scope>NUCLEOTIDE SEQUENCE [LARGE SCALE GENOMIC DNA]</scope>
    <source>
        <strain evidence="2 3">TC 32-1</strain>
    </source>
</reference>
<dbReference type="GeneID" id="20667297"/>
<sequence>MRVETTPQVTGNRMSIRIQSQFSFNSGLVILDSVHMPTGCGTWPAFWTNGPTWPVTGEIDIVEGVNDYTNNQATIHTDNGCTLPTSNSSALGITGSIVGGTNCAALETNNEGCGFLASQSNSFGAAFNSNGGGVHAMQWDDDGISVYFFPRNAIPSDISGGNPVPENWGLPMAKWPASTCNPSQFFQDQAVVFDTTLCGDLGNAVWATAGSPGQAQSCAQRTGVSTCEDFVRANGAALEQAYWEVKSVDIYQAKA</sequence>
<dbReference type="SUPFAM" id="SSF49899">
    <property type="entry name" value="Concanavalin A-like lectins/glucanases"/>
    <property type="match status" value="1"/>
</dbReference>
<dbReference type="PANTHER" id="PTHR10963">
    <property type="entry name" value="GLYCOSYL HYDROLASE-RELATED"/>
    <property type="match status" value="1"/>
</dbReference>
<dbReference type="KEGG" id="hir:HETIRDRAFT_148759"/>
<dbReference type="EMBL" id="KI925462">
    <property type="protein sequence ID" value="ETW78081.1"/>
    <property type="molecule type" value="Genomic_DNA"/>
</dbReference>
<dbReference type="Gene3D" id="2.60.120.200">
    <property type="match status" value="1"/>
</dbReference>
<dbReference type="GO" id="GO:0004553">
    <property type="term" value="F:hydrolase activity, hydrolyzing O-glycosyl compounds"/>
    <property type="evidence" value="ECO:0007669"/>
    <property type="project" value="InterPro"/>
</dbReference>
<dbReference type="GO" id="GO:0009251">
    <property type="term" value="P:glucan catabolic process"/>
    <property type="evidence" value="ECO:0007669"/>
    <property type="project" value="TreeGrafter"/>
</dbReference>
<dbReference type="AlphaFoldDB" id="W4JYX8"/>
<evidence type="ECO:0000313" key="2">
    <source>
        <dbReference type="EMBL" id="ETW78081.1"/>
    </source>
</evidence>
<keyword evidence="2" id="KW-0378">Hydrolase</keyword>